<evidence type="ECO:0000313" key="1">
    <source>
        <dbReference type="EMBL" id="CAH8392912.1"/>
    </source>
</evidence>
<gene>
    <name evidence="1" type="ORF">ERUC_LOCUS45395</name>
</gene>
<dbReference type="InterPro" id="IPR012340">
    <property type="entry name" value="NA-bd_OB-fold"/>
</dbReference>
<sequence>MALSTVFLSDLKAGRCSSAVKVRLFRFWEGRNLDQRELMCINMLLIDVNSTIMQASINANRVPVYWPKLAAGSMYSLSGFDFCRCAQEFMLSDSYLHELNASG</sequence>
<organism evidence="1 2">
    <name type="scientific">Eruca vesicaria subsp. sativa</name>
    <name type="common">Garden rocket</name>
    <name type="synonym">Eruca sativa</name>
    <dbReference type="NCBI Taxonomy" id="29727"/>
    <lineage>
        <taxon>Eukaryota</taxon>
        <taxon>Viridiplantae</taxon>
        <taxon>Streptophyta</taxon>
        <taxon>Embryophyta</taxon>
        <taxon>Tracheophyta</taxon>
        <taxon>Spermatophyta</taxon>
        <taxon>Magnoliopsida</taxon>
        <taxon>eudicotyledons</taxon>
        <taxon>Gunneridae</taxon>
        <taxon>Pentapetalae</taxon>
        <taxon>rosids</taxon>
        <taxon>malvids</taxon>
        <taxon>Brassicales</taxon>
        <taxon>Brassicaceae</taxon>
        <taxon>Brassiceae</taxon>
        <taxon>Eruca</taxon>
    </lineage>
</organism>
<accession>A0ABC8MAW3</accession>
<name>A0ABC8MAW3_ERUVS</name>
<dbReference type="Gene3D" id="2.40.50.140">
    <property type="entry name" value="Nucleic acid-binding proteins"/>
    <property type="match status" value="1"/>
</dbReference>
<keyword evidence="2" id="KW-1185">Reference proteome</keyword>
<reference evidence="1 2" key="1">
    <citation type="submission" date="2022-03" db="EMBL/GenBank/DDBJ databases">
        <authorList>
            <person name="Macdonald S."/>
            <person name="Ahmed S."/>
            <person name="Newling K."/>
        </authorList>
    </citation>
    <scope>NUCLEOTIDE SEQUENCE [LARGE SCALE GENOMIC DNA]</scope>
</reference>
<dbReference type="AlphaFoldDB" id="A0ABC8MAW3"/>
<dbReference type="Proteomes" id="UP001642260">
    <property type="component" value="Unassembled WGS sequence"/>
</dbReference>
<comment type="caution">
    <text evidence="1">The sequence shown here is derived from an EMBL/GenBank/DDBJ whole genome shotgun (WGS) entry which is preliminary data.</text>
</comment>
<proteinExistence type="predicted"/>
<evidence type="ECO:0000313" key="2">
    <source>
        <dbReference type="Proteomes" id="UP001642260"/>
    </source>
</evidence>
<protein>
    <submittedName>
        <fullName evidence="1">Uncharacterized protein</fullName>
    </submittedName>
</protein>
<dbReference type="EMBL" id="CAKOAT010999557">
    <property type="protein sequence ID" value="CAH8392912.1"/>
    <property type="molecule type" value="Genomic_DNA"/>
</dbReference>